<evidence type="ECO:0000313" key="1">
    <source>
        <dbReference type="EMBL" id="KAJ1361121.1"/>
    </source>
</evidence>
<organism evidence="1 2">
    <name type="scientific">Parelaphostrongylus tenuis</name>
    <name type="common">Meningeal worm</name>
    <dbReference type="NCBI Taxonomy" id="148309"/>
    <lineage>
        <taxon>Eukaryota</taxon>
        <taxon>Metazoa</taxon>
        <taxon>Ecdysozoa</taxon>
        <taxon>Nematoda</taxon>
        <taxon>Chromadorea</taxon>
        <taxon>Rhabditida</taxon>
        <taxon>Rhabditina</taxon>
        <taxon>Rhabditomorpha</taxon>
        <taxon>Strongyloidea</taxon>
        <taxon>Metastrongylidae</taxon>
        <taxon>Parelaphostrongylus</taxon>
    </lineage>
</organism>
<proteinExistence type="predicted"/>
<name>A0AAD5QVH2_PARTN</name>
<accession>A0AAD5QVH2</accession>
<gene>
    <name evidence="1" type="ORF">KIN20_020304</name>
</gene>
<dbReference type="AlphaFoldDB" id="A0AAD5QVH2"/>
<keyword evidence="2" id="KW-1185">Reference proteome</keyword>
<reference evidence="1" key="1">
    <citation type="submission" date="2021-06" db="EMBL/GenBank/DDBJ databases">
        <title>Parelaphostrongylus tenuis whole genome reference sequence.</title>
        <authorList>
            <person name="Garwood T.J."/>
            <person name="Larsen P.A."/>
            <person name="Fountain-Jones N.M."/>
            <person name="Garbe J.R."/>
            <person name="Macchietto M.G."/>
            <person name="Kania S.A."/>
            <person name="Gerhold R.W."/>
            <person name="Richards J.E."/>
            <person name="Wolf T.M."/>
        </authorList>
    </citation>
    <scope>NUCLEOTIDE SEQUENCE</scope>
    <source>
        <strain evidence="1">MNPRO001-30</strain>
        <tissue evidence="1">Meninges</tissue>
    </source>
</reference>
<sequence length="108" mass="12253">MPLASAGFARNGQPRCRKVIHSSLGQQSLTYVKVGSIEDANNTSQAKGSREERNSIWNNIRMEIFYDASVNSLSDEKQTLLKELLETARDYFEDTLKVEREPSMEMPP</sequence>
<dbReference type="EMBL" id="JAHQIW010004117">
    <property type="protein sequence ID" value="KAJ1361121.1"/>
    <property type="molecule type" value="Genomic_DNA"/>
</dbReference>
<evidence type="ECO:0000313" key="2">
    <source>
        <dbReference type="Proteomes" id="UP001196413"/>
    </source>
</evidence>
<protein>
    <submittedName>
        <fullName evidence="1">Uncharacterized protein</fullName>
    </submittedName>
</protein>
<comment type="caution">
    <text evidence="1">The sequence shown here is derived from an EMBL/GenBank/DDBJ whole genome shotgun (WGS) entry which is preliminary data.</text>
</comment>
<dbReference type="Proteomes" id="UP001196413">
    <property type="component" value="Unassembled WGS sequence"/>
</dbReference>